<dbReference type="OrthoDB" id="49395at2759"/>
<organism evidence="2 3">
    <name type="scientific">Rhizopus stolonifer</name>
    <name type="common">Rhizopus nigricans</name>
    <dbReference type="NCBI Taxonomy" id="4846"/>
    <lineage>
        <taxon>Eukaryota</taxon>
        <taxon>Fungi</taxon>
        <taxon>Fungi incertae sedis</taxon>
        <taxon>Mucoromycota</taxon>
        <taxon>Mucoromycotina</taxon>
        <taxon>Mucoromycetes</taxon>
        <taxon>Mucorales</taxon>
        <taxon>Mucorineae</taxon>
        <taxon>Rhizopodaceae</taxon>
        <taxon>Rhizopus</taxon>
    </lineage>
</organism>
<evidence type="ECO:0000256" key="1">
    <source>
        <dbReference type="SAM" id="Coils"/>
    </source>
</evidence>
<evidence type="ECO:0000313" key="2">
    <source>
        <dbReference type="EMBL" id="RCH93228.1"/>
    </source>
</evidence>
<accession>A0A367JTI5</accession>
<comment type="caution">
    <text evidence="2">The sequence shown here is derived from an EMBL/GenBank/DDBJ whole genome shotgun (WGS) entry which is preliminary data.</text>
</comment>
<name>A0A367JTI5_RHIST</name>
<dbReference type="Proteomes" id="UP000253551">
    <property type="component" value="Unassembled WGS sequence"/>
</dbReference>
<feature type="coiled-coil region" evidence="1">
    <location>
        <begin position="244"/>
        <end position="278"/>
    </location>
</feature>
<dbReference type="AlphaFoldDB" id="A0A367JTI5"/>
<evidence type="ECO:0000313" key="3">
    <source>
        <dbReference type="Proteomes" id="UP000253551"/>
    </source>
</evidence>
<dbReference type="EMBL" id="PJQM01002726">
    <property type="protein sequence ID" value="RCH93228.1"/>
    <property type="molecule type" value="Genomic_DNA"/>
</dbReference>
<evidence type="ECO:0008006" key="4">
    <source>
        <dbReference type="Google" id="ProtNLM"/>
    </source>
</evidence>
<reference evidence="2 3" key="1">
    <citation type="journal article" date="2018" name="G3 (Bethesda)">
        <title>Phylogenetic and Phylogenomic Definition of Rhizopus Species.</title>
        <authorList>
            <person name="Gryganskyi A.P."/>
            <person name="Golan J."/>
            <person name="Dolatabadi S."/>
            <person name="Mondo S."/>
            <person name="Robb S."/>
            <person name="Idnurm A."/>
            <person name="Muszewska A."/>
            <person name="Steczkiewicz K."/>
            <person name="Masonjones S."/>
            <person name="Liao H.L."/>
            <person name="Gajdeczka M.T."/>
            <person name="Anike F."/>
            <person name="Vuek A."/>
            <person name="Anishchenko I.M."/>
            <person name="Voigt K."/>
            <person name="de Hoog G.S."/>
            <person name="Smith M.E."/>
            <person name="Heitman J."/>
            <person name="Vilgalys R."/>
            <person name="Stajich J.E."/>
        </authorList>
    </citation>
    <scope>NUCLEOTIDE SEQUENCE [LARGE SCALE GENOMIC DNA]</scope>
    <source>
        <strain evidence="2 3">LSU 92-RS-03</strain>
    </source>
</reference>
<keyword evidence="1" id="KW-0175">Coiled coil</keyword>
<gene>
    <name evidence="2" type="ORF">CU098_010263</name>
</gene>
<sequence length="319" mass="37262">MANRRLERQVKQFQEEQKSGLSQRAVVLENLLGDANRLKTQFEKSYIEVSQERDILQSDMARIREGIPDALVDQSSLTLSLRLHNVELDKEIKSLRETVAKLEKRIDEGRFGDVDGDMRSKYQELEEKSKSLEEETKKQLGEINRLLIEKDILQSRSLEQNDELREQQRLNSDLKASLAGYASQSDDPVRQQNAHIQQQTIQLQEQLREVQLKLKKAKEFIKQQDKMLKESNLGENGGHFDEAVASLKAEVTLHEEENEKLKKQVHEIRLQSRREQQLIMSAWYDMSRKANKEIVNAKSYPVSWLGQQRLTLDSQLRRR</sequence>
<keyword evidence="3" id="KW-1185">Reference proteome</keyword>
<protein>
    <recommendedName>
        <fullName evidence="4">Hook C-terminal domain-containing protein</fullName>
    </recommendedName>
</protein>
<proteinExistence type="predicted"/>
<feature type="coiled-coil region" evidence="1">
    <location>
        <begin position="85"/>
        <end position="142"/>
    </location>
</feature>
<dbReference type="STRING" id="4846.A0A367JTI5"/>